<comment type="subcellular location">
    <subcellularLocation>
        <location evidence="1">Membrane</location>
        <topology evidence="1">Peripheral membrane protein</topology>
    </subcellularLocation>
</comment>
<dbReference type="PANTHER" id="PTHR28189">
    <property type="entry name" value="GUANINE NUCLEOTIDE-BINDING PROTEIN SUBUNIT GAMMA"/>
    <property type="match status" value="1"/>
</dbReference>
<comment type="similarity">
    <text evidence="2">Belongs to the G protein gamma family.</text>
</comment>
<dbReference type="AlphaFoldDB" id="A0A9P6QMG9"/>
<evidence type="ECO:0000256" key="10">
    <source>
        <dbReference type="ARBA" id="ARBA00023289"/>
    </source>
</evidence>
<dbReference type="InterPro" id="IPR015898">
    <property type="entry name" value="G-protein_gamma-like_dom"/>
</dbReference>
<proteinExistence type="inferred from homology"/>
<sequence>MPTHPQSNDLVTMPSPPPPTASASASISAVGTPSPSASPLSSTRGQARRVLPEMPSAADMIPPSKRPGYHSGSPSTHSIASTTDTVPSSTGSGVGEISQRFERLPQGGHRHHLSAPRRSQFLASQVKKIRDFLDGKKEDAAGGGAGGGGGSPRHQLHLHPESLDHPMTLLNEKYGTAAEANQPQPILSNRGLKPHPHHPHHHPHLLHHHDVKAGFVEKYGELQQIVGRGAFGTVRISMKKHPGQAHGTVYAIKFFKTASLPSSSSPYYSRSSTMPTELRLQRQLEHNKRLREQLEQNRISVSQASASLIKYCQSTKDYLLPMIWGTVDKRDDPFVAQKTGCGCSLM</sequence>
<accession>A0A9P6QMG9</accession>
<dbReference type="SUPFAM" id="SSF48670">
    <property type="entry name" value="Transducin (heterotrimeric G protein), gamma chain"/>
    <property type="match status" value="1"/>
</dbReference>
<keyword evidence="6" id="KW-0472">Membrane</keyword>
<evidence type="ECO:0000256" key="2">
    <source>
        <dbReference type="ARBA" id="ARBA00007431"/>
    </source>
</evidence>
<dbReference type="FunFam" id="4.10.260.10:FF:000003">
    <property type="entry name" value="G-protein complex gamma subunit Ste18/GpgA"/>
    <property type="match status" value="1"/>
</dbReference>
<feature type="domain" description="G protein gamma" evidence="13">
    <location>
        <begin position="288"/>
        <end position="346"/>
    </location>
</feature>
<evidence type="ECO:0000256" key="4">
    <source>
        <dbReference type="ARBA" id="ARBA00016111"/>
    </source>
</evidence>
<keyword evidence="11" id="KW-0067">ATP-binding</keyword>
<dbReference type="GO" id="GO:0005834">
    <property type="term" value="C:heterotrimeric G-protein complex"/>
    <property type="evidence" value="ECO:0007669"/>
    <property type="project" value="TreeGrafter"/>
</dbReference>
<evidence type="ECO:0000256" key="12">
    <source>
        <dbReference type="SAM" id="MobiDB-lite"/>
    </source>
</evidence>
<dbReference type="PANTHER" id="PTHR28189:SF1">
    <property type="entry name" value="GUANINE NUCLEOTIDE-BINDING PROTEIN SUBUNIT GAMMA"/>
    <property type="match status" value="1"/>
</dbReference>
<reference evidence="14" key="1">
    <citation type="journal article" date="2020" name="Fungal Divers.">
        <title>Resolving the Mortierellaceae phylogeny through synthesis of multi-gene phylogenetics and phylogenomics.</title>
        <authorList>
            <person name="Vandepol N."/>
            <person name="Liber J."/>
            <person name="Desiro A."/>
            <person name="Na H."/>
            <person name="Kennedy M."/>
            <person name="Barry K."/>
            <person name="Grigoriev I.V."/>
            <person name="Miller A.N."/>
            <person name="O'Donnell K."/>
            <person name="Stajich J.E."/>
            <person name="Bonito G."/>
        </authorList>
    </citation>
    <scope>NUCLEOTIDE SEQUENCE</scope>
    <source>
        <strain evidence="14">BC1065</strain>
    </source>
</reference>
<keyword evidence="10" id="KW-0636">Prenylation</keyword>
<dbReference type="InterPro" id="IPR036284">
    <property type="entry name" value="GGL_sf"/>
</dbReference>
<evidence type="ECO:0000313" key="14">
    <source>
        <dbReference type="EMBL" id="KAG0269887.1"/>
    </source>
</evidence>
<organism evidence="14 15">
    <name type="scientific">Actinomortierella ambigua</name>
    <dbReference type="NCBI Taxonomy" id="1343610"/>
    <lineage>
        <taxon>Eukaryota</taxon>
        <taxon>Fungi</taxon>
        <taxon>Fungi incertae sedis</taxon>
        <taxon>Mucoromycota</taxon>
        <taxon>Mortierellomycotina</taxon>
        <taxon>Mortierellomycetes</taxon>
        <taxon>Mortierellales</taxon>
        <taxon>Mortierellaceae</taxon>
        <taxon>Actinomortierella</taxon>
    </lineage>
</organism>
<evidence type="ECO:0000313" key="15">
    <source>
        <dbReference type="Proteomes" id="UP000807716"/>
    </source>
</evidence>
<evidence type="ECO:0000256" key="9">
    <source>
        <dbReference type="ARBA" id="ARBA00023288"/>
    </source>
</evidence>
<keyword evidence="7" id="KW-0564">Palmitate</keyword>
<dbReference type="GO" id="GO:0000750">
    <property type="term" value="P:pheromone-dependent signal transduction involved in conjugation with cellular fusion"/>
    <property type="evidence" value="ECO:0007669"/>
    <property type="project" value="InterPro"/>
</dbReference>
<dbReference type="PROSITE" id="PS50058">
    <property type="entry name" value="G_PROTEIN_GAMMA"/>
    <property type="match status" value="1"/>
</dbReference>
<dbReference type="GO" id="GO:0005524">
    <property type="term" value="F:ATP binding"/>
    <property type="evidence" value="ECO:0007669"/>
    <property type="project" value="UniProtKB-UniRule"/>
</dbReference>
<dbReference type="Pfam" id="PF00631">
    <property type="entry name" value="G-gamma"/>
    <property type="match status" value="1"/>
</dbReference>
<comment type="subunit">
    <text evidence="3">G proteins are composed of 3 units, alpha, beta and gamma.</text>
</comment>
<dbReference type="Gene3D" id="4.10.260.10">
    <property type="entry name" value="Transducin (heterotrimeric G protein), gamma chain"/>
    <property type="match status" value="1"/>
</dbReference>
<dbReference type="OrthoDB" id="19232at2759"/>
<feature type="binding site" evidence="11">
    <location>
        <position position="253"/>
    </location>
    <ligand>
        <name>ATP</name>
        <dbReference type="ChEBI" id="CHEBI:30616"/>
    </ligand>
</feature>
<comment type="caution">
    <text evidence="14">The sequence shown here is derived from an EMBL/GenBank/DDBJ whole genome shotgun (WGS) entry which is preliminary data.</text>
</comment>
<evidence type="ECO:0000256" key="8">
    <source>
        <dbReference type="ARBA" id="ARBA00023224"/>
    </source>
</evidence>
<protein>
    <recommendedName>
        <fullName evidence="4">Guanine nucleotide-binding protein subunit gamma</fullName>
    </recommendedName>
</protein>
<gene>
    <name evidence="14" type="ORF">DFQ27_001731</name>
</gene>
<evidence type="ECO:0000256" key="7">
    <source>
        <dbReference type="ARBA" id="ARBA00023139"/>
    </source>
</evidence>
<dbReference type="GO" id="GO:0007186">
    <property type="term" value="P:G protein-coupled receptor signaling pathway"/>
    <property type="evidence" value="ECO:0007669"/>
    <property type="project" value="InterPro"/>
</dbReference>
<evidence type="ECO:0000259" key="13">
    <source>
        <dbReference type="PROSITE" id="PS50058"/>
    </source>
</evidence>
<keyword evidence="8" id="KW-0807">Transducer</keyword>
<dbReference type="SMART" id="SM01224">
    <property type="entry name" value="G_gamma"/>
    <property type="match status" value="1"/>
</dbReference>
<name>A0A9P6QMG9_9FUNG</name>
<keyword evidence="9" id="KW-0449">Lipoprotein</keyword>
<evidence type="ECO:0000256" key="11">
    <source>
        <dbReference type="PROSITE-ProRule" id="PRU10141"/>
    </source>
</evidence>
<feature type="region of interest" description="Disordered" evidence="12">
    <location>
        <begin position="136"/>
        <end position="159"/>
    </location>
</feature>
<feature type="region of interest" description="Disordered" evidence="12">
    <location>
        <begin position="1"/>
        <end position="95"/>
    </location>
</feature>
<keyword evidence="15" id="KW-1185">Reference proteome</keyword>
<keyword evidence="11" id="KW-0547">Nucleotide-binding</keyword>
<evidence type="ECO:0000256" key="1">
    <source>
        <dbReference type="ARBA" id="ARBA00004170"/>
    </source>
</evidence>
<dbReference type="PROSITE" id="PS00107">
    <property type="entry name" value="PROTEIN_KINASE_ATP"/>
    <property type="match status" value="1"/>
</dbReference>
<dbReference type="InterPro" id="IPR017441">
    <property type="entry name" value="Protein_kinase_ATP_BS"/>
</dbReference>
<keyword evidence="5" id="KW-0488">Methylation</keyword>
<feature type="compositionally biased region" description="Low complexity" evidence="12">
    <location>
        <begin position="21"/>
        <end position="42"/>
    </location>
</feature>
<dbReference type="InterPro" id="IPR041848">
    <property type="entry name" value="Ste18_fungal"/>
</dbReference>
<dbReference type="GO" id="GO:0031681">
    <property type="term" value="F:G-protein beta-subunit binding"/>
    <property type="evidence" value="ECO:0007669"/>
    <property type="project" value="InterPro"/>
</dbReference>
<evidence type="ECO:0000256" key="6">
    <source>
        <dbReference type="ARBA" id="ARBA00023136"/>
    </source>
</evidence>
<dbReference type="EMBL" id="JAAAJB010000016">
    <property type="protein sequence ID" value="KAG0269887.1"/>
    <property type="molecule type" value="Genomic_DNA"/>
</dbReference>
<feature type="compositionally biased region" description="Polar residues" evidence="12">
    <location>
        <begin position="1"/>
        <end position="10"/>
    </location>
</feature>
<feature type="compositionally biased region" description="Gly residues" evidence="12">
    <location>
        <begin position="141"/>
        <end position="151"/>
    </location>
</feature>
<dbReference type="Proteomes" id="UP000807716">
    <property type="component" value="Unassembled WGS sequence"/>
</dbReference>
<evidence type="ECO:0000256" key="3">
    <source>
        <dbReference type="ARBA" id="ARBA00011581"/>
    </source>
</evidence>
<evidence type="ECO:0000256" key="5">
    <source>
        <dbReference type="ARBA" id="ARBA00022481"/>
    </source>
</evidence>
<feature type="compositionally biased region" description="Polar residues" evidence="12">
    <location>
        <begin position="72"/>
        <end position="91"/>
    </location>
</feature>